<evidence type="ECO:0000313" key="2">
    <source>
        <dbReference type="Proteomes" id="UP000762676"/>
    </source>
</evidence>
<dbReference type="AlphaFoldDB" id="A0AAV4J5W8"/>
<organism evidence="1 2">
    <name type="scientific">Elysia marginata</name>
    <dbReference type="NCBI Taxonomy" id="1093978"/>
    <lineage>
        <taxon>Eukaryota</taxon>
        <taxon>Metazoa</taxon>
        <taxon>Spiralia</taxon>
        <taxon>Lophotrochozoa</taxon>
        <taxon>Mollusca</taxon>
        <taxon>Gastropoda</taxon>
        <taxon>Heterobranchia</taxon>
        <taxon>Euthyneura</taxon>
        <taxon>Panpulmonata</taxon>
        <taxon>Sacoglossa</taxon>
        <taxon>Placobranchoidea</taxon>
        <taxon>Plakobranchidae</taxon>
        <taxon>Elysia</taxon>
    </lineage>
</organism>
<evidence type="ECO:0000313" key="1">
    <source>
        <dbReference type="EMBL" id="GFS17063.1"/>
    </source>
</evidence>
<gene>
    <name evidence="1" type="ORF">ElyMa_003229700</name>
</gene>
<dbReference type="EMBL" id="BMAT01006648">
    <property type="protein sequence ID" value="GFS17063.1"/>
    <property type="molecule type" value="Genomic_DNA"/>
</dbReference>
<accession>A0AAV4J5W8</accession>
<sequence length="89" mass="10164">MKYINLLKTMRYINLLATMKYINLLKTMRNDQCDLCVAAELGNIPKEQYDAHTDRKQKAQAEKMKDKAETGIDFGMDDGSASCINMPKN</sequence>
<keyword evidence="2" id="KW-1185">Reference proteome</keyword>
<proteinExistence type="predicted"/>
<protein>
    <submittedName>
        <fullName evidence="1">Uncharacterized protein</fullName>
    </submittedName>
</protein>
<comment type="caution">
    <text evidence="1">The sequence shown here is derived from an EMBL/GenBank/DDBJ whole genome shotgun (WGS) entry which is preliminary data.</text>
</comment>
<name>A0AAV4J5W8_9GAST</name>
<reference evidence="1 2" key="1">
    <citation type="journal article" date="2021" name="Elife">
        <title>Chloroplast acquisition without the gene transfer in kleptoplastic sea slugs, Plakobranchus ocellatus.</title>
        <authorList>
            <person name="Maeda T."/>
            <person name="Takahashi S."/>
            <person name="Yoshida T."/>
            <person name="Shimamura S."/>
            <person name="Takaki Y."/>
            <person name="Nagai Y."/>
            <person name="Toyoda A."/>
            <person name="Suzuki Y."/>
            <person name="Arimoto A."/>
            <person name="Ishii H."/>
            <person name="Satoh N."/>
            <person name="Nishiyama T."/>
            <person name="Hasebe M."/>
            <person name="Maruyama T."/>
            <person name="Minagawa J."/>
            <person name="Obokata J."/>
            <person name="Shigenobu S."/>
        </authorList>
    </citation>
    <scope>NUCLEOTIDE SEQUENCE [LARGE SCALE GENOMIC DNA]</scope>
</reference>
<dbReference type="Proteomes" id="UP000762676">
    <property type="component" value="Unassembled WGS sequence"/>
</dbReference>